<organism evidence="3 4">
    <name type="scientific">[Clostridium] fimetarium</name>
    <dbReference type="NCBI Taxonomy" id="99656"/>
    <lineage>
        <taxon>Bacteria</taxon>
        <taxon>Bacillati</taxon>
        <taxon>Bacillota</taxon>
        <taxon>Clostridia</taxon>
        <taxon>Lachnospirales</taxon>
        <taxon>Lachnospiraceae</taxon>
    </lineage>
</organism>
<keyword evidence="2" id="KW-1133">Transmembrane helix</keyword>
<evidence type="ECO:0000256" key="2">
    <source>
        <dbReference type="SAM" id="Phobius"/>
    </source>
</evidence>
<dbReference type="Proteomes" id="UP000199701">
    <property type="component" value="Unassembled WGS sequence"/>
</dbReference>
<keyword evidence="2" id="KW-0472">Membrane</keyword>
<keyword evidence="2" id="KW-0812">Transmembrane</keyword>
<evidence type="ECO:0008006" key="5">
    <source>
        <dbReference type="Google" id="ProtNLM"/>
    </source>
</evidence>
<keyword evidence="4" id="KW-1185">Reference proteome</keyword>
<protein>
    <recommendedName>
        <fullName evidence="5">IPT/TIG domain-containing protein</fullName>
    </recommendedName>
</protein>
<evidence type="ECO:0000313" key="3">
    <source>
        <dbReference type="EMBL" id="SEW13597.1"/>
    </source>
</evidence>
<evidence type="ECO:0000313" key="4">
    <source>
        <dbReference type="Proteomes" id="UP000199701"/>
    </source>
</evidence>
<gene>
    <name evidence="3" type="ORF">SAMN05421659_10578</name>
</gene>
<proteinExistence type="predicted"/>
<name>A0A1I0PGR9_9FIRM</name>
<dbReference type="STRING" id="99656.SAMN05421659_10578"/>
<feature type="compositionally biased region" description="Low complexity" evidence="1">
    <location>
        <begin position="99"/>
        <end position="109"/>
    </location>
</feature>
<dbReference type="AlphaFoldDB" id="A0A1I0PGR9"/>
<dbReference type="EMBL" id="FOJI01000005">
    <property type="protein sequence ID" value="SEW13597.1"/>
    <property type="molecule type" value="Genomic_DNA"/>
</dbReference>
<feature type="region of interest" description="Disordered" evidence="1">
    <location>
        <begin position="76"/>
        <end position="109"/>
    </location>
</feature>
<reference evidence="3 4" key="1">
    <citation type="submission" date="2016-10" db="EMBL/GenBank/DDBJ databases">
        <authorList>
            <person name="de Groot N.N."/>
        </authorList>
    </citation>
    <scope>NUCLEOTIDE SEQUENCE [LARGE SCALE GENOMIC DNA]</scope>
    <source>
        <strain evidence="3 4">DSM 9179</strain>
    </source>
</reference>
<evidence type="ECO:0000256" key="1">
    <source>
        <dbReference type="SAM" id="MobiDB-lite"/>
    </source>
</evidence>
<accession>A0A1I0PGR9</accession>
<feature type="region of interest" description="Disordered" evidence="1">
    <location>
        <begin position="127"/>
        <end position="183"/>
    </location>
</feature>
<feature type="transmembrane region" description="Helical" evidence="2">
    <location>
        <begin position="328"/>
        <end position="352"/>
    </location>
</feature>
<feature type="compositionally biased region" description="Low complexity" evidence="1">
    <location>
        <begin position="127"/>
        <end position="176"/>
    </location>
</feature>
<sequence>MPDIDINTIIKKGKKMKINILNIQGLISFRKKYFKILFSVALIFTLVVAIPISSINAFAALLEDCDLDGYDDSTGVPVPWPGYDETKGDTPSGPGGVITSTKAATSTTTATTASTTAATIAASTNNMAAGNTSDTSTGNTTNTPSGSTSTSSTSNTNTSASGSSSSANAVSGSTGTVESNAQSTAVNGNNEVVASSTIVSVGEAASPVSFDTIINTKGLLKILDVKGSIIHAGSSILISGSGFIGNIDGLQIEIHSEPLQLGTVTSSKEGAFETQISIPENLEAGTHEIVVLYQGKEIVSQQIEVAPKAADTFLEALTVGFSADNQGLVPGLLILVALIIVGSVTLLIGGIVNSRRSSRVSEKVV</sequence>
<feature type="transmembrane region" description="Helical" evidence="2">
    <location>
        <begin position="36"/>
        <end position="62"/>
    </location>
</feature>